<dbReference type="InterPro" id="IPR010264">
    <property type="entry name" value="Self-incomp_S1"/>
</dbReference>
<evidence type="ECO:0000256" key="1">
    <source>
        <dbReference type="ARBA" id="ARBA00004613"/>
    </source>
</evidence>
<dbReference type="EMBL" id="JAEFBK010000009">
    <property type="protein sequence ID" value="KAG7567374.1"/>
    <property type="molecule type" value="Genomic_DNA"/>
</dbReference>
<protein>
    <submittedName>
        <fullName evidence="7">Ribonuclease H-like superfamily</fullName>
    </submittedName>
</protein>
<keyword evidence="8" id="KW-1185">Reference proteome</keyword>
<organism evidence="7 8">
    <name type="scientific">Arabidopsis thaliana x Arabidopsis arenosa</name>
    <dbReference type="NCBI Taxonomy" id="1240361"/>
    <lineage>
        <taxon>Eukaryota</taxon>
        <taxon>Viridiplantae</taxon>
        <taxon>Streptophyta</taxon>
        <taxon>Embryophyta</taxon>
        <taxon>Tracheophyta</taxon>
        <taxon>Spermatophyta</taxon>
        <taxon>Magnoliopsida</taxon>
        <taxon>eudicotyledons</taxon>
        <taxon>Gunneridae</taxon>
        <taxon>Pentapetalae</taxon>
        <taxon>rosids</taxon>
        <taxon>malvids</taxon>
        <taxon>Brassicales</taxon>
        <taxon>Brassicaceae</taxon>
        <taxon>Camelineae</taxon>
        <taxon>Arabidopsis</taxon>
    </lineage>
</organism>
<dbReference type="AlphaFoldDB" id="A0A8T2A606"/>
<accession>A0A8T2A606</accession>
<evidence type="ECO:0000256" key="3">
    <source>
        <dbReference type="ARBA" id="ARBA00022471"/>
    </source>
</evidence>
<name>A0A8T2A606_9BRAS</name>
<dbReference type="PANTHER" id="PTHR37984">
    <property type="entry name" value="PROTEIN CBG26694"/>
    <property type="match status" value="1"/>
</dbReference>
<evidence type="ECO:0000259" key="6">
    <source>
        <dbReference type="PROSITE" id="PS50994"/>
    </source>
</evidence>
<evidence type="ECO:0000256" key="2">
    <source>
        <dbReference type="ARBA" id="ARBA00005581"/>
    </source>
</evidence>
<dbReference type="PANTHER" id="PTHR37984:SF5">
    <property type="entry name" value="PROTEIN NYNRIN-LIKE"/>
    <property type="match status" value="1"/>
</dbReference>
<comment type="similarity">
    <text evidence="2">Belongs to the plant self-incompatibility (S1) protein family.</text>
</comment>
<proteinExistence type="inferred from homology"/>
<feature type="domain" description="Integrase catalytic" evidence="6">
    <location>
        <begin position="1"/>
        <end position="66"/>
    </location>
</feature>
<keyword evidence="4" id="KW-0964">Secreted</keyword>
<evidence type="ECO:0000256" key="5">
    <source>
        <dbReference type="ARBA" id="ARBA00022729"/>
    </source>
</evidence>
<dbReference type="InterPro" id="IPR050951">
    <property type="entry name" value="Retrovirus_Pol_polyprotein"/>
</dbReference>
<keyword evidence="3" id="KW-0713">Self-incompatibility</keyword>
<keyword evidence="5" id="KW-0732">Signal</keyword>
<dbReference type="GO" id="GO:0015074">
    <property type="term" value="P:DNA integration"/>
    <property type="evidence" value="ECO:0007669"/>
    <property type="project" value="InterPro"/>
</dbReference>
<dbReference type="GO" id="GO:0005576">
    <property type="term" value="C:extracellular region"/>
    <property type="evidence" value="ECO:0007669"/>
    <property type="project" value="UniProtKB-SubCell"/>
</dbReference>
<sequence length="277" mass="31395">MSSAYHPQTDGQTEVTNRALGDLLRCLVGDNIKSWDSVLCQAEFAHNRALNRSTGFSPFQVIYGRLPRCPADLGISPDRTRFHGRACDFVDELAVIHEQVHSNLEVSTEKYKTAADVHRRDIQFNVGDLVWAVLTKDRFKPGLSTAKFNEKNSIIFKNALGPKKVLRISCTSDNDEIGYIFLKRGQIHQISFHDSVFKTKFDCELSKGSGGFYDYNFYAKFRAYTGGSLIVHYGKKNFWEAREDGIYFTHGKEIPKLEYEWIPGDPIDPPMGAKSPL</sequence>
<evidence type="ECO:0000313" key="8">
    <source>
        <dbReference type="Proteomes" id="UP000694240"/>
    </source>
</evidence>
<dbReference type="Proteomes" id="UP000694240">
    <property type="component" value="Chromosome 9"/>
</dbReference>
<evidence type="ECO:0000313" key="7">
    <source>
        <dbReference type="EMBL" id="KAG7567374.1"/>
    </source>
</evidence>
<reference evidence="7 8" key="1">
    <citation type="submission" date="2020-12" db="EMBL/GenBank/DDBJ databases">
        <title>Concerted genomic and epigenomic changes stabilize Arabidopsis allopolyploids.</title>
        <authorList>
            <person name="Chen Z."/>
        </authorList>
    </citation>
    <scope>NUCLEOTIDE SEQUENCE [LARGE SCALE GENOMIC DNA]</scope>
    <source>
        <strain evidence="7">Allo738</strain>
        <tissue evidence="7">Leaf</tissue>
    </source>
</reference>
<comment type="caution">
    <text evidence="7">The sequence shown here is derived from an EMBL/GenBank/DDBJ whole genome shotgun (WGS) entry which is preliminary data.</text>
</comment>
<dbReference type="GO" id="GO:0060320">
    <property type="term" value="P:rejection of self pollen"/>
    <property type="evidence" value="ECO:0007669"/>
    <property type="project" value="UniProtKB-KW"/>
</dbReference>
<evidence type="ECO:0000256" key="4">
    <source>
        <dbReference type="ARBA" id="ARBA00022525"/>
    </source>
</evidence>
<dbReference type="PROSITE" id="PS50994">
    <property type="entry name" value="INTEGRASE"/>
    <property type="match status" value="1"/>
</dbReference>
<gene>
    <name evidence="7" type="ORF">ISN45_Aa04g002560</name>
</gene>
<dbReference type="Pfam" id="PF05938">
    <property type="entry name" value="Self-incomp_S1"/>
    <property type="match status" value="1"/>
</dbReference>
<comment type="subcellular location">
    <subcellularLocation>
        <location evidence="1">Secreted</location>
    </subcellularLocation>
</comment>
<dbReference type="InterPro" id="IPR001584">
    <property type="entry name" value="Integrase_cat-core"/>
</dbReference>